<keyword evidence="2" id="KW-0732">Signal</keyword>
<evidence type="ECO:0000313" key="4">
    <source>
        <dbReference type="EMBL" id="CCC70984.1"/>
    </source>
</evidence>
<feature type="chain" id="PRO_5003410744" description="Flo11 domain-containing protein" evidence="2">
    <location>
        <begin position="18"/>
        <end position="381"/>
    </location>
</feature>
<dbReference type="GeneID" id="96904650"/>
<dbReference type="EMBL" id="HE576758">
    <property type="protein sequence ID" value="CCC70984.1"/>
    <property type="molecule type" value="Genomic_DNA"/>
</dbReference>
<dbReference type="InterPro" id="IPR018789">
    <property type="entry name" value="Flo11"/>
</dbReference>
<evidence type="ECO:0000256" key="2">
    <source>
        <dbReference type="SAM" id="SignalP"/>
    </source>
</evidence>
<feature type="signal peptide" evidence="2">
    <location>
        <begin position="1"/>
        <end position="17"/>
    </location>
</feature>
<sequence length="381" mass="41707">MLPRFITTLLLASQLEASIINHDTSHELSKRTDYEVCKTVTNGCPDLDFSFKFMNENVMRYYIDLLNVKWISGNRYEIKIRVTGEEQIDLKYLYSLKIIGVQGPQGTIQLYGKNENTYLIDNPTDYTATFKVDVRNSDQTDDCYVWLPNFEIQYEYLQGDASKYEDTWVWGTTAFDLSTGCSSDNQGRAQTSFPGFYWPIRCDDDCKPPPPPPETTSTVPPPPPETTSTAPPPPPETTSTVPPPPPETTSTAPPPPPETTSTAPPPPPETTSTVPPPPPPSESTAVPPPPPESTTVLPPPPGTTTAPVPPPPEETTTTLVPPPPEETTTVPASTISATTLQPSPTVPAEEDDHELQPFEGAATMLDIISPWFILGVIVLFL</sequence>
<dbReference type="AlphaFoldDB" id="G0VHV0"/>
<reference key="2">
    <citation type="submission" date="2011-08" db="EMBL/GenBank/DDBJ databases">
        <title>Genome sequence of Naumovozyma castellii.</title>
        <authorList>
            <person name="Gordon J.L."/>
            <person name="Armisen D."/>
            <person name="Proux-Wera E."/>
            <person name="OhEigeartaigh S.S."/>
            <person name="Byrne K.P."/>
            <person name="Wolfe K.H."/>
        </authorList>
    </citation>
    <scope>NUCLEOTIDE SEQUENCE</scope>
    <source>
        <strain>Type strain:CBS 4309</strain>
    </source>
</reference>
<evidence type="ECO:0000313" key="5">
    <source>
        <dbReference type="Proteomes" id="UP000001640"/>
    </source>
</evidence>
<dbReference type="KEGG" id="ncs:NCAS_0G00970"/>
<accession>G0VHV0</accession>
<dbReference type="OrthoDB" id="4070545at2759"/>
<evidence type="ECO:0000259" key="3">
    <source>
        <dbReference type="PROSITE" id="PS51824"/>
    </source>
</evidence>
<dbReference type="Pfam" id="PF10182">
    <property type="entry name" value="Flo11"/>
    <property type="match status" value="1"/>
</dbReference>
<protein>
    <recommendedName>
        <fullName evidence="3">Flo11 domain-containing protein</fullName>
    </recommendedName>
</protein>
<dbReference type="InParanoid" id="G0VHV0"/>
<feature type="domain" description="Flo11" evidence="3">
    <location>
        <begin position="31"/>
        <end position="208"/>
    </location>
</feature>
<organism evidence="4 5">
    <name type="scientific">Naumovozyma castellii</name>
    <name type="common">Yeast</name>
    <name type="synonym">Saccharomyces castellii</name>
    <dbReference type="NCBI Taxonomy" id="27288"/>
    <lineage>
        <taxon>Eukaryota</taxon>
        <taxon>Fungi</taxon>
        <taxon>Dikarya</taxon>
        <taxon>Ascomycota</taxon>
        <taxon>Saccharomycotina</taxon>
        <taxon>Saccharomycetes</taxon>
        <taxon>Saccharomycetales</taxon>
        <taxon>Saccharomycetaceae</taxon>
        <taxon>Naumovozyma</taxon>
    </lineage>
</organism>
<feature type="compositionally biased region" description="Polar residues" evidence="1">
    <location>
        <begin position="333"/>
        <end position="343"/>
    </location>
</feature>
<dbReference type="RefSeq" id="XP_003677337.1">
    <property type="nucleotide sequence ID" value="XM_003677289.1"/>
</dbReference>
<dbReference type="SMART" id="SM01213">
    <property type="entry name" value="Flo11"/>
    <property type="match status" value="1"/>
</dbReference>
<dbReference type="eggNOG" id="ENOG502SATR">
    <property type="taxonomic scope" value="Eukaryota"/>
</dbReference>
<dbReference type="PROSITE" id="PS51824">
    <property type="entry name" value="FLO11"/>
    <property type="match status" value="1"/>
</dbReference>
<evidence type="ECO:0000256" key="1">
    <source>
        <dbReference type="SAM" id="MobiDB-lite"/>
    </source>
</evidence>
<dbReference type="Proteomes" id="UP000001640">
    <property type="component" value="Chromosome 7"/>
</dbReference>
<dbReference type="HOGENOM" id="CLU_725804_0_0_1"/>
<feature type="compositionally biased region" description="Pro residues" evidence="1">
    <location>
        <begin position="208"/>
        <end position="313"/>
    </location>
</feature>
<feature type="region of interest" description="Disordered" evidence="1">
    <location>
        <begin position="204"/>
        <end position="353"/>
    </location>
</feature>
<keyword evidence="5" id="KW-1185">Reference proteome</keyword>
<name>G0VHV0_NAUCA</name>
<reference evidence="4 5" key="1">
    <citation type="journal article" date="2011" name="Proc. Natl. Acad. Sci. U.S.A.">
        <title>Evolutionary erosion of yeast sex chromosomes by mating-type switching accidents.</title>
        <authorList>
            <person name="Gordon J.L."/>
            <person name="Armisen D."/>
            <person name="Proux-Wera E."/>
            <person name="Oheigeartaigh S.S."/>
            <person name="Byrne K.P."/>
            <person name="Wolfe K.H."/>
        </authorList>
    </citation>
    <scope>NUCLEOTIDE SEQUENCE [LARGE SCALE GENOMIC DNA]</scope>
    <source>
        <strain evidence="5">ATCC 76901 / BCRC 22586 / CBS 4309 / NBRC 1992 / NRRL Y-12630</strain>
    </source>
</reference>
<gene>
    <name evidence="4" type="primary">NCAS0G00970</name>
    <name evidence="4" type="ordered locus">NCAS_0G00970</name>
</gene>
<dbReference type="OMA" id="YEECIVW"/>
<proteinExistence type="predicted"/>